<comment type="caution">
    <text evidence="1">The sequence shown here is derived from an EMBL/GenBank/DDBJ whole genome shotgun (WGS) entry which is preliminary data.</text>
</comment>
<protein>
    <submittedName>
        <fullName evidence="1">Uncharacterized protein</fullName>
    </submittedName>
</protein>
<evidence type="ECO:0000313" key="2">
    <source>
        <dbReference type="Proteomes" id="UP000094974"/>
    </source>
</evidence>
<accession>A0ABX2ZBQ7</accession>
<dbReference type="RefSeq" id="WP_068940452.1">
    <property type="nucleotide sequence ID" value="NZ_LYND01000132.1"/>
</dbReference>
<sequence>MQHYHLFKKLKSETWRWYNEKDNELWDLIGKEFDNERWESIMQLLVNQNMLKKNKDMITKNSYKLTVKIKEETGIEVFPVILQINYGAISKMERYGWKMYSLAEDQLRYVYSNWTPKDLLLKKYEIEDEVIGTLDVELHRKLR</sequence>
<name>A0ABX2ZBQ7_PAEPO</name>
<evidence type="ECO:0000313" key="1">
    <source>
        <dbReference type="EMBL" id="ODA08279.1"/>
    </source>
</evidence>
<reference evidence="2" key="1">
    <citation type="submission" date="2016-05" db="EMBL/GenBank/DDBJ databases">
        <title>Whole genome shotgun sequencing of cultured foodborne pathogen.</title>
        <authorList>
            <person name="Zheng J."/>
            <person name="Timme R."/>
            <person name="Allard M."/>
            <person name="Strain E."/>
            <person name="Luo Y."/>
            <person name="Brown E."/>
        </authorList>
    </citation>
    <scope>NUCLEOTIDE SEQUENCE [LARGE SCALE GENOMIC DNA]</scope>
    <source>
        <strain evidence="2">CFSAN034343</strain>
    </source>
</reference>
<gene>
    <name evidence="1" type="ORF">A7312_27825</name>
</gene>
<dbReference type="Proteomes" id="UP000094974">
    <property type="component" value="Unassembled WGS sequence"/>
</dbReference>
<dbReference type="EMBL" id="LYND01000132">
    <property type="protein sequence ID" value="ODA08279.1"/>
    <property type="molecule type" value="Genomic_DNA"/>
</dbReference>
<keyword evidence="2" id="KW-1185">Reference proteome</keyword>
<organism evidence="1 2">
    <name type="scientific">Paenibacillus polymyxa</name>
    <name type="common">Bacillus polymyxa</name>
    <dbReference type="NCBI Taxonomy" id="1406"/>
    <lineage>
        <taxon>Bacteria</taxon>
        <taxon>Bacillati</taxon>
        <taxon>Bacillota</taxon>
        <taxon>Bacilli</taxon>
        <taxon>Bacillales</taxon>
        <taxon>Paenibacillaceae</taxon>
        <taxon>Paenibacillus</taxon>
    </lineage>
</organism>
<proteinExistence type="predicted"/>